<organism evidence="1 2">
    <name type="scientific">Coniosporium tulheliwenetii</name>
    <dbReference type="NCBI Taxonomy" id="3383036"/>
    <lineage>
        <taxon>Eukaryota</taxon>
        <taxon>Fungi</taxon>
        <taxon>Dikarya</taxon>
        <taxon>Ascomycota</taxon>
        <taxon>Pezizomycotina</taxon>
        <taxon>Dothideomycetes</taxon>
        <taxon>Dothideomycetes incertae sedis</taxon>
        <taxon>Coniosporium</taxon>
    </lineage>
</organism>
<comment type="caution">
    <text evidence="1">The sequence shown here is derived from an EMBL/GenBank/DDBJ whole genome shotgun (WGS) entry which is preliminary data.</text>
</comment>
<accession>A0ACC2ZDD2</accession>
<keyword evidence="2" id="KW-1185">Reference proteome</keyword>
<protein>
    <submittedName>
        <fullName evidence="1">Uncharacterized protein</fullName>
    </submittedName>
</protein>
<name>A0ACC2ZDD2_9PEZI</name>
<gene>
    <name evidence="1" type="ORF">H2199_003354</name>
</gene>
<evidence type="ECO:0000313" key="2">
    <source>
        <dbReference type="Proteomes" id="UP001172680"/>
    </source>
</evidence>
<evidence type="ECO:0000313" key="1">
    <source>
        <dbReference type="EMBL" id="KAJ9645348.1"/>
    </source>
</evidence>
<dbReference type="EMBL" id="JAPDRP010000008">
    <property type="protein sequence ID" value="KAJ9645348.1"/>
    <property type="molecule type" value="Genomic_DNA"/>
</dbReference>
<sequence>MATQVSKDEQSDPQASLILIIPEPGERVFYVASFGLPNLRFKDLEEQSWKILEIARKIFRVGLFRKGRTQIVPSSKEFVEIMLLKHREIPINFGEKTPDKLHRNTMRWQLFGKIPVLVLPGGVKQEPDRFGGDGWHLIPVLKRLLLLGIIQ</sequence>
<proteinExistence type="predicted"/>
<reference evidence="1" key="1">
    <citation type="submission" date="2022-10" db="EMBL/GenBank/DDBJ databases">
        <title>Culturing micro-colonial fungi from biological soil crusts in the Mojave desert and describing Neophaeococcomyces mojavensis, and introducing the new genera and species Taxawa tesnikishii.</title>
        <authorList>
            <person name="Kurbessoian T."/>
            <person name="Stajich J.E."/>
        </authorList>
    </citation>
    <scope>NUCLEOTIDE SEQUENCE</scope>
    <source>
        <strain evidence="1">JES_115</strain>
    </source>
</reference>
<dbReference type="Proteomes" id="UP001172680">
    <property type="component" value="Unassembled WGS sequence"/>
</dbReference>